<feature type="transmembrane region" description="Helical" evidence="4">
    <location>
        <begin position="42"/>
        <end position="67"/>
    </location>
</feature>
<evidence type="ECO:0000259" key="5">
    <source>
        <dbReference type="Pfam" id="PF02518"/>
    </source>
</evidence>
<gene>
    <name evidence="7" type="ORF">SAMN06893096_101245</name>
</gene>
<dbReference type="Pfam" id="PF04024">
    <property type="entry name" value="PspC"/>
    <property type="match status" value="1"/>
</dbReference>
<evidence type="ECO:0000256" key="2">
    <source>
        <dbReference type="ARBA" id="ARBA00022777"/>
    </source>
</evidence>
<dbReference type="OrthoDB" id="3534856at2"/>
<feature type="transmembrane region" description="Helical" evidence="4">
    <location>
        <begin position="173"/>
        <end position="191"/>
    </location>
</feature>
<dbReference type="GO" id="GO:0000160">
    <property type="term" value="P:phosphorelay signal transduction system"/>
    <property type="evidence" value="ECO:0007669"/>
    <property type="project" value="UniProtKB-KW"/>
</dbReference>
<organism evidence="7 8">
    <name type="scientific">Geodermatophilus pulveris</name>
    <dbReference type="NCBI Taxonomy" id="1564159"/>
    <lineage>
        <taxon>Bacteria</taxon>
        <taxon>Bacillati</taxon>
        <taxon>Actinomycetota</taxon>
        <taxon>Actinomycetes</taxon>
        <taxon>Geodermatophilales</taxon>
        <taxon>Geodermatophilaceae</taxon>
        <taxon>Geodermatophilus</taxon>
    </lineage>
</organism>
<feature type="domain" description="Histidine kinase/HSP90-like ATPase" evidence="5">
    <location>
        <begin position="301"/>
        <end position="390"/>
    </location>
</feature>
<dbReference type="InterPro" id="IPR003594">
    <property type="entry name" value="HATPase_dom"/>
</dbReference>
<sequence length="394" mass="40772">MTTTVPVPARPPLVRPRSGRLLAGVAAGTAAHLRTDPLAVRVGFVVLAAAGIGVVAYALLWFFMPVADTDADAAATPGEDEPSRRQTLGLGLLGVGALLAVTNLGTWGGGDLVLPLLLVGVGLTVIWRQLDTDRTLSRPGVRWLLAGGVALGVAGLVLLLATTGQLANARNGFSATLVILAGVALATAPLWRRLLASREAERTARVRSEERAAVAAHLHDSVLQTLALIQRHADDATAVSRLARSQERELRTWLYEPAATVGGGTWAALVSGVVAEVEADHALTVESVVVGDAPLDDALTALAAATREALVNAAKHSGATVADLYTEVGPQRVAVFVRDRGAGFDPATVPGDRHGLRDSVSGRLARLGGTAVVRSSPGEGTEVELCLPRERAVA</sequence>
<keyword evidence="4" id="KW-0812">Transmembrane</keyword>
<dbReference type="Pfam" id="PF02518">
    <property type="entry name" value="HATPase_c"/>
    <property type="match status" value="1"/>
</dbReference>
<dbReference type="Gene3D" id="3.30.565.10">
    <property type="entry name" value="Histidine kinase-like ATPase, C-terminal domain"/>
    <property type="match status" value="1"/>
</dbReference>
<protein>
    <submittedName>
        <fullName evidence="7">Phage shock protein C (PspC) family protein</fullName>
    </submittedName>
</protein>
<dbReference type="InterPro" id="IPR050482">
    <property type="entry name" value="Sensor_HK_TwoCompSys"/>
</dbReference>
<dbReference type="EMBL" id="FZOO01000001">
    <property type="protein sequence ID" value="SNR99370.1"/>
    <property type="molecule type" value="Genomic_DNA"/>
</dbReference>
<dbReference type="CDD" id="cd16917">
    <property type="entry name" value="HATPase_UhpB-NarQ-NarX-like"/>
    <property type="match status" value="1"/>
</dbReference>
<dbReference type="Proteomes" id="UP000198373">
    <property type="component" value="Unassembled WGS sequence"/>
</dbReference>
<dbReference type="RefSeq" id="WP_089303776.1">
    <property type="nucleotide sequence ID" value="NZ_FZOO01000001.1"/>
</dbReference>
<keyword evidence="1" id="KW-0808">Transferase</keyword>
<dbReference type="PANTHER" id="PTHR24421:SF61">
    <property type="entry name" value="OXYGEN SENSOR HISTIDINE KINASE NREB"/>
    <property type="match status" value="1"/>
</dbReference>
<dbReference type="InterPro" id="IPR036890">
    <property type="entry name" value="HATPase_C_sf"/>
</dbReference>
<keyword evidence="4" id="KW-0472">Membrane</keyword>
<evidence type="ECO:0000313" key="8">
    <source>
        <dbReference type="Proteomes" id="UP000198373"/>
    </source>
</evidence>
<dbReference type="AlphaFoldDB" id="A0A239AUX1"/>
<proteinExistence type="predicted"/>
<dbReference type="PANTHER" id="PTHR24421">
    <property type="entry name" value="NITRATE/NITRITE SENSOR PROTEIN NARX-RELATED"/>
    <property type="match status" value="1"/>
</dbReference>
<reference evidence="8" key="1">
    <citation type="submission" date="2017-06" db="EMBL/GenBank/DDBJ databases">
        <authorList>
            <person name="Varghese N."/>
            <person name="Submissions S."/>
        </authorList>
    </citation>
    <scope>NUCLEOTIDE SEQUENCE [LARGE SCALE GENOMIC DNA]</scope>
    <source>
        <strain evidence="8">DSM 46839</strain>
    </source>
</reference>
<evidence type="ECO:0000313" key="7">
    <source>
        <dbReference type="EMBL" id="SNR99370.1"/>
    </source>
</evidence>
<accession>A0A239AUX1</accession>
<evidence type="ECO:0000256" key="3">
    <source>
        <dbReference type="ARBA" id="ARBA00023012"/>
    </source>
</evidence>
<evidence type="ECO:0000256" key="4">
    <source>
        <dbReference type="SAM" id="Phobius"/>
    </source>
</evidence>
<keyword evidence="8" id="KW-1185">Reference proteome</keyword>
<name>A0A239AUX1_9ACTN</name>
<dbReference type="InterPro" id="IPR007168">
    <property type="entry name" value="Phageshock_PspC_N"/>
</dbReference>
<feature type="domain" description="Phage shock protein PspC N-terminal" evidence="6">
    <location>
        <begin position="12"/>
        <end position="66"/>
    </location>
</feature>
<feature type="transmembrane region" description="Helical" evidence="4">
    <location>
        <begin position="112"/>
        <end position="130"/>
    </location>
</feature>
<keyword evidence="2" id="KW-0418">Kinase</keyword>
<dbReference type="SUPFAM" id="SSF55874">
    <property type="entry name" value="ATPase domain of HSP90 chaperone/DNA topoisomerase II/histidine kinase"/>
    <property type="match status" value="1"/>
</dbReference>
<feature type="transmembrane region" description="Helical" evidence="4">
    <location>
        <begin position="142"/>
        <end position="161"/>
    </location>
</feature>
<keyword evidence="4" id="KW-1133">Transmembrane helix</keyword>
<evidence type="ECO:0000259" key="6">
    <source>
        <dbReference type="Pfam" id="PF04024"/>
    </source>
</evidence>
<dbReference type="GO" id="GO:0016301">
    <property type="term" value="F:kinase activity"/>
    <property type="evidence" value="ECO:0007669"/>
    <property type="project" value="UniProtKB-KW"/>
</dbReference>
<keyword evidence="3" id="KW-0902">Two-component regulatory system</keyword>
<evidence type="ECO:0000256" key="1">
    <source>
        <dbReference type="ARBA" id="ARBA00022679"/>
    </source>
</evidence>